<sequence length="853" mass="97302">MKTMPRVLLLLFCLSVFTMMFIARCGLNMDSQMVNNRPWAPPSSSATPGERALREVMRRKEVEHFRDKSAMQEKIRVLESQLEKVQGQVVNLTANLNSAVQNQPIRGAVDNNQLNENPNSNANGNNQDKNSYLWNAGIALQEEESESEGRRWFGPAQKDFKVMENLGDRHMVVPENRPNNDAGLQSRNAVWNQNSPWSQDQRAPPGDSHKRVVARNDGKPLIDMSLRNRPHFDPRMGNERLRFNFGPRQDLELPDTRFLDRGGAQVFPGRVAPHRAGFDVAAVDRRALGLRDDRPLDVGGDQHAGRDEAAAARMPRSAGDDVDDVVEKAEQIFIDPAVAQAAVVNSQNLGGLENQKQQQQQQQRQRNISSFSHRRGERIGVEDYARYIQERMETSEILHGQPYKTEYELIPFNRFIVNRIYLVDPGLGKRVVEKPIGSKKKDINEILFQAVDTLNRNRTGLSMYTYDNFVEGIYRSEPASGAHYELYFTNLDDKHGGHGPGLNGNSYQNQQHQQHLYTNSYVRVSLFRPFAPPQMVQQSIVDTGPEWINLVLPLSGRVDTFRVFMDQFITVCIKQDRRIYLTVVYFGVEGLKDVKTIMSRTAKTHRFKHMKLVTLNETFTRGRGLRIGTLNWKGGGDVLMFFCDVDIMFTAEFFERCRLNSEKGKRVYYPIVFSLYNPKIVYSLQDIPTPSLLDQLVLSKDTGFWRDFGYGMTCQYRSDFLNIKGFDEQITGWGGEDVSLYQKFVRSDYFVVRATDPAIFHLWHEKFCDPNLSADQYRSCIRSKALNEASHSQLGLLAFKDEVDVHRSVKERNKVLLRSAALGGAAAGVPGSFDSKRKEQLQFPTTRIVRPQG</sequence>
<dbReference type="Pfam" id="PF05679">
    <property type="entry name" value="CHGN"/>
    <property type="match status" value="1"/>
</dbReference>
<evidence type="ECO:0000256" key="6">
    <source>
        <dbReference type="ARBA" id="ARBA00022989"/>
    </source>
</evidence>
<evidence type="ECO:0000256" key="10">
    <source>
        <dbReference type="SAM" id="Coils"/>
    </source>
</evidence>
<dbReference type="EC" id="2.4.1.-" evidence="9"/>
<dbReference type="EMBL" id="JAWDGP010004279">
    <property type="protein sequence ID" value="KAK3765634.1"/>
    <property type="molecule type" value="Genomic_DNA"/>
</dbReference>
<feature type="region of interest" description="Disordered" evidence="11">
    <location>
        <begin position="109"/>
        <end position="130"/>
    </location>
</feature>
<evidence type="ECO:0000256" key="4">
    <source>
        <dbReference type="ARBA" id="ARBA00022692"/>
    </source>
</evidence>
<comment type="subcellular location">
    <subcellularLocation>
        <location evidence="1 9">Golgi apparatus</location>
        <location evidence="1 9">Golgi stack membrane</location>
        <topology evidence="1 9">Single-pass type II membrane protein</topology>
    </subcellularLocation>
</comment>
<dbReference type="AlphaFoldDB" id="A0AAE0ZA29"/>
<evidence type="ECO:0000256" key="1">
    <source>
        <dbReference type="ARBA" id="ARBA00004447"/>
    </source>
</evidence>
<dbReference type="InterPro" id="IPR029044">
    <property type="entry name" value="Nucleotide-diphossugar_trans"/>
</dbReference>
<dbReference type="PANTHER" id="PTHR12369:SF45">
    <property type="entry name" value="HEXOSYLTRANSFERASE"/>
    <property type="match status" value="1"/>
</dbReference>
<dbReference type="SUPFAM" id="SSF53448">
    <property type="entry name" value="Nucleotide-diphospho-sugar transferases"/>
    <property type="match status" value="1"/>
</dbReference>
<evidence type="ECO:0000256" key="3">
    <source>
        <dbReference type="ARBA" id="ARBA00022679"/>
    </source>
</evidence>
<dbReference type="InterPro" id="IPR051227">
    <property type="entry name" value="CS_glycosyltransferase"/>
</dbReference>
<comment type="caution">
    <text evidence="13">The sequence shown here is derived from an EMBL/GenBank/DDBJ whole genome shotgun (WGS) entry which is preliminary data.</text>
</comment>
<evidence type="ECO:0000256" key="9">
    <source>
        <dbReference type="RuleBase" id="RU364016"/>
    </source>
</evidence>
<reference evidence="13" key="1">
    <citation type="journal article" date="2023" name="G3 (Bethesda)">
        <title>A reference genome for the long-term kleptoplast-retaining sea slug Elysia crispata morphotype clarki.</title>
        <authorList>
            <person name="Eastman K.E."/>
            <person name="Pendleton A.L."/>
            <person name="Shaikh M.A."/>
            <person name="Suttiyut T."/>
            <person name="Ogas R."/>
            <person name="Tomko P."/>
            <person name="Gavelis G."/>
            <person name="Widhalm J.R."/>
            <person name="Wisecaver J.H."/>
        </authorList>
    </citation>
    <scope>NUCLEOTIDE SEQUENCE</scope>
    <source>
        <strain evidence="13">ECLA1</strain>
    </source>
</reference>
<gene>
    <name evidence="13" type="ORF">RRG08_063672</name>
</gene>
<organism evidence="13 14">
    <name type="scientific">Elysia crispata</name>
    <name type="common">lettuce slug</name>
    <dbReference type="NCBI Taxonomy" id="231223"/>
    <lineage>
        <taxon>Eukaryota</taxon>
        <taxon>Metazoa</taxon>
        <taxon>Spiralia</taxon>
        <taxon>Lophotrochozoa</taxon>
        <taxon>Mollusca</taxon>
        <taxon>Gastropoda</taxon>
        <taxon>Heterobranchia</taxon>
        <taxon>Euthyneura</taxon>
        <taxon>Panpulmonata</taxon>
        <taxon>Sacoglossa</taxon>
        <taxon>Placobranchoidea</taxon>
        <taxon>Plakobranchidae</taxon>
        <taxon>Elysia</taxon>
    </lineage>
</organism>
<evidence type="ECO:0000256" key="7">
    <source>
        <dbReference type="ARBA" id="ARBA00023034"/>
    </source>
</evidence>
<feature type="region of interest" description="Disordered" evidence="11">
    <location>
        <begin position="194"/>
        <end position="217"/>
    </location>
</feature>
<evidence type="ECO:0000256" key="2">
    <source>
        <dbReference type="ARBA" id="ARBA00009239"/>
    </source>
</evidence>
<dbReference type="Proteomes" id="UP001283361">
    <property type="component" value="Unassembled WGS sequence"/>
</dbReference>
<dbReference type="GO" id="GO:0047238">
    <property type="term" value="F:glucuronosyl-N-acetylgalactosaminyl-proteoglycan 4-beta-N-acetylgalactosaminyltransferase activity"/>
    <property type="evidence" value="ECO:0007669"/>
    <property type="project" value="TreeGrafter"/>
</dbReference>
<feature type="region of interest" description="Disordered" evidence="11">
    <location>
        <begin position="294"/>
        <end position="319"/>
    </location>
</feature>
<dbReference type="GO" id="GO:0032580">
    <property type="term" value="C:Golgi cisterna membrane"/>
    <property type="evidence" value="ECO:0007669"/>
    <property type="project" value="UniProtKB-SubCell"/>
</dbReference>
<dbReference type="InterPro" id="IPR008428">
    <property type="entry name" value="Chond_GalNAc"/>
</dbReference>
<keyword evidence="4" id="KW-0812">Transmembrane</keyword>
<keyword evidence="12" id="KW-0732">Signal</keyword>
<feature type="chain" id="PRO_5041980195" description="Hexosyltransferase" evidence="12">
    <location>
        <begin position="26"/>
        <end position="853"/>
    </location>
</feature>
<name>A0AAE0ZA29_9GAST</name>
<comment type="similarity">
    <text evidence="2 9">Belongs to the chondroitin N-acetylgalactosaminyltransferase family.</text>
</comment>
<keyword evidence="3 9" id="KW-0808">Transferase</keyword>
<evidence type="ECO:0000256" key="11">
    <source>
        <dbReference type="SAM" id="MobiDB-lite"/>
    </source>
</evidence>
<evidence type="ECO:0000256" key="12">
    <source>
        <dbReference type="SAM" id="SignalP"/>
    </source>
</evidence>
<feature type="compositionally biased region" description="Low complexity" evidence="11">
    <location>
        <begin position="115"/>
        <end position="126"/>
    </location>
</feature>
<proteinExistence type="inferred from homology"/>
<keyword evidence="7 9" id="KW-0333">Golgi apparatus</keyword>
<evidence type="ECO:0000313" key="14">
    <source>
        <dbReference type="Proteomes" id="UP001283361"/>
    </source>
</evidence>
<protein>
    <recommendedName>
        <fullName evidence="9">Hexosyltransferase</fullName>
        <ecNumber evidence="9">2.4.1.-</ecNumber>
    </recommendedName>
</protein>
<dbReference type="PANTHER" id="PTHR12369">
    <property type="entry name" value="CHONDROITIN SYNTHASE"/>
    <property type="match status" value="1"/>
</dbReference>
<evidence type="ECO:0000256" key="5">
    <source>
        <dbReference type="ARBA" id="ARBA00022968"/>
    </source>
</evidence>
<keyword evidence="6" id="KW-1133">Transmembrane helix</keyword>
<keyword evidence="14" id="KW-1185">Reference proteome</keyword>
<evidence type="ECO:0000256" key="8">
    <source>
        <dbReference type="ARBA" id="ARBA00023136"/>
    </source>
</evidence>
<feature type="signal peptide" evidence="12">
    <location>
        <begin position="1"/>
        <end position="25"/>
    </location>
</feature>
<dbReference type="Gene3D" id="3.90.550.10">
    <property type="entry name" value="Spore Coat Polysaccharide Biosynthesis Protein SpsA, Chain A"/>
    <property type="match status" value="1"/>
</dbReference>
<evidence type="ECO:0000313" key="13">
    <source>
        <dbReference type="EMBL" id="KAK3765634.1"/>
    </source>
</evidence>
<feature type="compositionally biased region" description="Low complexity" evidence="11">
    <location>
        <begin position="355"/>
        <end position="366"/>
    </location>
</feature>
<feature type="region of interest" description="Disordered" evidence="11">
    <location>
        <begin position="351"/>
        <end position="373"/>
    </location>
</feature>
<keyword evidence="5 9" id="KW-0735">Signal-anchor</keyword>
<feature type="coiled-coil region" evidence="10">
    <location>
        <begin position="68"/>
        <end position="102"/>
    </location>
</feature>
<keyword evidence="8" id="KW-0472">Membrane</keyword>
<accession>A0AAE0ZA29</accession>
<feature type="compositionally biased region" description="Basic and acidic residues" evidence="11">
    <location>
        <begin position="207"/>
        <end position="217"/>
    </location>
</feature>
<keyword evidence="10" id="KW-0175">Coiled coil</keyword>